<protein>
    <submittedName>
        <fullName evidence="3">DUF3105 family protein</fullName>
    </submittedName>
</protein>
<evidence type="ECO:0000256" key="1">
    <source>
        <dbReference type="SAM" id="MobiDB-lite"/>
    </source>
</evidence>
<feature type="transmembrane region" description="Helical" evidence="2">
    <location>
        <begin position="25"/>
        <end position="47"/>
    </location>
</feature>
<dbReference type="EMBL" id="CP014859">
    <property type="protein sequence ID" value="AOS62263.1"/>
    <property type="molecule type" value="Genomic_DNA"/>
</dbReference>
<evidence type="ECO:0000256" key="2">
    <source>
        <dbReference type="SAM" id="Phobius"/>
    </source>
</evidence>
<organism evidence="3 4">
    <name type="scientific">Actinoalloteichus hymeniacidonis</name>
    <dbReference type="NCBI Taxonomy" id="340345"/>
    <lineage>
        <taxon>Bacteria</taxon>
        <taxon>Bacillati</taxon>
        <taxon>Actinomycetota</taxon>
        <taxon>Actinomycetes</taxon>
        <taxon>Pseudonocardiales</taxon>
        <taxon>Pseudonocardiaceae</taxon>
        <taxon>Actinoalloteichus</taxon>
    </lineage>
</organism>
<keyword evidence="2" id="KW-0472">Membrane</keyword>
<feature type="compositionally biased region" description="Acidic residues" evidence="1">
    <location>
        <begin position="275"/>
        <end position="311"/>
    </location>
</feature>
<reference evidence="4" key="1">
    <citation type="submission" date="2016-03" db="EMBL/GenBank/DDBJ databases">
        <title>Complete genome sequence of the type strain Actinoalloteichus hymeniacidonis DSM 45092.</title>
        <authorList>
            <person name="Schaffert L."/>
            <person name="Albersmeier A."/>
            <person name="Winkler A."/>
            <person name="Kalinowski J."/>
            <person name="Zotchev S."/>
            <person name="Ruckert C."/>
        </authorList>
    </citation>
    <scope>NUCLEOTIDE SEQUENCE [LARGE SCALE GENOMIC DNA]</scope>
    <source>
        <strain evidence="4">HPA177(T) (DSM 45092(T))</strain>
    </source>
</reference>
<feature type="compositionally biased region" description="Pro residues" evidence="1">
    <location>
        <begin position="223"/>
        <end position="232"/>
    </location>
</feature>
<dbReference type="KEGG" id="ahm:TL08_07225"/>
<keyword evidence="4" id="KW-1185">Reference proteome</keyword>
<sequence length="320" mass="33859">MASGKSAKALRNARAAMVTEKQRPWGTVAAVAAVVVFAAGVFGYVYVRYDATEDIRAFTPTAENQDPSTAIEGIVIEEFEAQQHVVAPTRVAYESSPPFGGPHDGVWAGCNGEIYDEAVRTENLIHSLEHGAVWIAYNPDQVEGEQLGLLEDRVRNQAAMVMSPYPGLDSPISLQAWGHQLKLDDASDERIDQFIMALQLNAYTYPEVGATCEANPQAFDVDNPPPFDPSEPGPDAMPMNGNPEDFGGFTGEGDQDMSQIDPNAPVDPDAPADGGEGDADTEGGDGAEGGEDAENPEGSEDAPADGEDGSEPADGTETND</sequence>
<evidence type="ECO:0000313" key="4">
    <source>
        <dbReference type="Proteomes" id="UP000095210"/>
    </source>
</evidence>
<dbReference type="Proteomes" id="UP000095210">
    <property type="component" value="Chromosome"/>
</dbReference>
<dbReference type="RefSeq" id="WP_084642672.1">
    <property type="nucleotide sequence ID" value="NZ_CP014859.1"/>
</dbReference>
<proteinExistence type="predicted"/>
<keyword evidence="2" id="KW-1133">Transmembrane helix</keyword>
<evidence type="ECO:0000313" key="3">
    <source>
        <dbReference type="EMBL" id="AOS62263.1"/>
    </source>
</evidence>
<gene>
    <name evidence="3" type="ORF">TL08_07225</name>
</gene>
<name>A0AAC9MWI5_9PSEU</name>
<keyword evidence="2" id="KW-0812">Transmembrane</keyword>
<dbReference type="InterPro" id="IPR021454">
    <property type="entry name" value="DUF3105"/>
</dbReference>
<dbReference type="AlphaFoldDB" id="A0AAC9MWI5"/>
<accession>A0AAC9MWI5</accession>
<feature type="compositionally biased region" description="Low complexity" evidence="1">
    <location>
        <begin position="261"/>
        <end position="273"/>
    </location>
</feature>
<feature type="region of interest" description="Disordered" evidence="1">
    <location>
        <begin position="215"/>
        <end position="320"/>
    </location>
</feature>
<dbReference type="Pfam" id="PF11303">
    <property type="entry name" value="DUF3105"/>
    <property type="match status" value="1"/>
</dbReference>